<organism evidence="2 3">
    <name type="scientific">Blautia pseudococcoides</name>
    <dbReference type="NCBI Taxonomy" id="1796616"/>
    <lineage>
        <taxon>Bacteria</taxon>
        <taxon>Bacillati</taxon>
        <taxon>Bacillota</taxon>
        <taxon>Clostridia</taxon>
        <taxon>Lachnospirales</taxon>
        <taxon>Lachnospiraceae</taxon>
        <taxon>Blautia</taxon>
    </lineage>
</organism>
<dbReference type="Proteomes" id="UP000092574">
    <property type="component" value="Chromosome"/>
</dbReference>
<evidence type="ECO:0000313" key="2">
    <source>
        <dbReference type="EMBL" id="ANU74589.1"/>
    </source>
</evidence>
<evidence type="ECO:0000259" key="1">
    <source>
        <dbReference type="Pfam" id="PF00149"/>
    </source>
</evidence>
<dbReference type="GO" id="GO:0016020">
    <property type="term" value="C:membrane"/>
    <property type="evidence" value="ECO:0007669"/>
    <property type="project" value="GOC"/>
</dbReference>
<dbReference type="Pfam" id="PF00149">
    <property type="entry name" value="Metallophos"/>
    <property type="match status" value="1"/>
</dbReference>
<dbReference type="InterPro" id="IPR004843">
    <property type="entry name" value="Calcineurin-like_PHP"/>
</dbReference>
<keyword evidence="3" id="KW-1185">Reference proteome</keyword>
<evidence type="ECO:0000313" key="3">
    <source>
        <dbReference type="Proteomes" id="UP000092574"/>
    </source>
</evidence>
<dbReference type="GO" id="GO:0009245">
    <property type="term" value="P:lipid A biosynthetic process"/>
    <property type="evidence" value="ECO:0007669"/>
    <property type="project" value="TreeGrafter"/>
</dbReference>
<protein>
    <recommendedName>
        <fullName evidence="1">Calcineurin-like phosphoesterase domain-containing protein</fullName>
    </recommendedName>
</protein>
<name>A0A1C7I7P7_9FIRM</name>
<dbReference type="RefSeq" id="WP_065540818.1">
    <property type="nucleotide sequence ID" value="NZ_CP015405.2"/>
</dbReference>
<dbReference type="GO" id="GO:0008758">
    <property type="term" value="F:UDP-2,3-diacylglucosamine hydrolase activity"/>
    <property type="evidence" value="ECO:0007669"/>
    <property type="project" value="TreeGrafter"/>
</dbReference>
<dbReference type="CDD" id="cd07385">
    <property type="entry name" value="MPP_YkuE_C"/>
    <property type="match status" value="1"/>
</dbReference>
<dbReference type="OrthoDB" id="9780884at2"/>
<reference evidence="2" key="1">
    <citation type="submission" date="2017-04" db="EMBL/GenBank/DDBJ databases">
        <title>Complete Genome Sequences of Twelve Strains of a Stable Defined Moderately Diverse Mouse Microbiota 2 (sDMDMm2).</title>
        <authorList>
            <person name="Uchimura Y."/>
            <person name="Wyss M."/>
            <person name="Brugiroux S."/>
            <person name="Limenitakis J.P."/>
            <person name="Stecher B."/>
            <person name="McCoy K.D."/>
            <person name="Macpherson A.J."/>
        </authorList>
    </citation>
    <scope>NUCLEOTIDE SEQUENCE</scope>
    <source>
        <strain evidence="2">YL58</strain>
    </source>
</reference>
<sequence length="278" mass="31356">MKNIFKYIIKPFLFLILILCILLIYAHFVEPNLLVKTTYTVQAPSDVKECKIVYFSDTHLGNLYDQEHLSRIVEKINSQDPDIVVFGGDLLDNYARDQEILDLDFIKSKLKEISPDSKKYAVYGNHDYGGGASRVYSDLMENGGFTILNNTSLYLEEFNLRMTGFDDYLLGSTDPELYQSREEAFTVLLSHEPDVAQLISMPQAGLMLSGHSHGGQVTLPFLTEHSLPIGATKYIKGHYPECGISANLSLYVSKGIGMTVLPFRFLNPPEIMVLQIRN</sequence>
<dbReference type="InterPro" id="IPR051158">
    <property type="entry name" value="Metallophosphoesterase_sf"/>
</dbReference>
<proteinExistence type="predicted"/>
<dbReference type="AlphaFoldDB" id="A0A1C7I7P7"/>
<dbReference type="InterPro" id="IPR029052">
    <property type="entry name" value="Metallo-depent_PP-like"/>
</dbReference>
<dbReference type="PANTHER" id="PTHR31302">
    <property type="entry name" value="TRANSMEMBRANE PROTEIN WITH METALLOPHOSPHOESTERASE DOMAIN-RELATED"/>
    <property type="match status" value="1"/>
</dbReference>
<dbReference type="KEGG" id="byl:A4V09_01715"/>
<gene>
    <name evidence="2" type="ORF">A4V09_01715</name>
</gene>
<dbReference type="PANTHER" id="PTHR31302:SF25">
    <property type="entry name" value="PHOSPHOESTERASE"/>
    <property type="match status" value="1"/>
</dbReference>
<dbReference type="Gene3D" id="3.60.21.10">
    <property type="match status" value="1"/>
</dbReference>
<dbReference type="SUPFAM" id="SSF56300">
    <property type="entry name" value="Metallo-dependent phosphatases"/>
    <property type="match status" value="1"/>
</dbReference>
<feature type="domain" description="Calcineurin-like phosphoesterase" evidence="1">
    <location>
        <begin position="51"/>
        <end position="213"/>
    </location>
</feature>
<accession>A0A1C7I7P7</accession>
<dbReference type="EMBL" id="CP015405">
    <property type="protein sequence ID" value="ANU74589.1"/>
    <property type="molecule type" value="Genomic_DNA"/>
</dbReference>